<dbReference type="Proteomes" id="UP000308199">
    <property type="component" value="Unassembled WGS sequence"/>
</dbReference>
<accession>A0A4S4LGF3</accession>
<comment type="caution">
    <text evidence="1">The sequence shown here is derived from an EMBL/GenBank/DDBJ whole genome shotgun (WGS) entry which is preliminary data.</text>
</comment>
<dbReference type="AlphaFoldDB" id="A0A4S4LGF3"/>
<keyword evidence="2" id="KW-1185">Reference proteome</keyword>
<name>A0A4S4LGF3_9AGAM</name>
<dbReference type="OrthoDB" id="3233180at2759"/>
<evidence type="ECO:0000313" key="1">
    <source>
        <dbReference type="EMBL" id="THH10939.1"/>
    </source>
</evidence>
<protein>
    <submittedName>
        <fullName evidence="1">Uncharacterized protein</fullName>
    </submittedName>
</protein>
<proteinExistence type="predicted"/>
<sequence length="804" mass="89524">MSDCDQTDCDSELDALGEDEDAQTMIKAIDGRSTSATLTSDFPKGDTGTCSLPPLEIISENLLLAVEKLHALSRTEGEIESSAEELHVCIGDVIQFVRAVASGSYIGSENSDYMKCLVSLCDHVFLSLFVDLRQRFLSSAMENTEFYHGDQAVICWIDFFFVYFADMILTISSGQQKANSLEDTLPYSIQKQKEEEKLRVACQLPHVWPNFPNILQSRHASPAVKRLALSILFAAYVIRPDIECCDPWSKSGIDPRHVLECVQVLLEEFTLQARSMTLSEKDPASSNLRNAYAMLIALNSSAELAAERLEVTGQYEPQFRPYTMAFFLELMQLILGPTDSVDDLILGELDDSQSILLHWSCTAPWTWARWDDPRILQFETVVKLTANWLCHVDKSMCITFWENQQPAREQNSLKISDNLSQVLQGAASLHPDATLIAFFHQVNNAKGILEASSASVRIVELNRRRLHRALWCLSELVLTCESTLSLETLSLVTEQVIEVFALLNPVTNGIETEDKAFISLEKSIPFFTKIAGVVGKASRMCTSDSVMPTPEDSLGLVAILDFISLICRSGAIKCLPVATTSFLSDLTGFLSLRVGSINLMIALLNCLTHVHSRCRLGKSPESANMEVGSSVTKLQKTWDDEDAYHLALAMSRMNFELASAFASYVTRTIKKGTDALLVAEAWDYFRDVLIIIATGRLDVDEQLNENPITLKIVAEKICRALEVLLGRCDANIARFLLQSPLTLSLIDVLQKPSRPPSFAYLRGSLDQETPQTNSNTDEFANVCRDFLKQLRKINSDLNKGSEDN</sequence>
<organism evidence="1 2">
    <name type="scientific">Phellinidium pouzarii</name>
    <dbReference type="NCBI Taxonomy" id="167371"/>
    <lineage>
        <taxon>Eukaryota</taxon>
        <taxon>Fungi</taxon>
        <taxon>Dikarya</taxon>
        <taxon>Basidiomycota</taxon>
        <taxon>Agaricomycotina</taxon>
        <taxon>Agaricomycetes</taxon>
        <taxon>Hymenochaetales</taxon>
        <taxon>Hymenochaetaceae</taxon>
        <taxon>Phellinidium</taxon>
    </lineage>
</organism>
<gene>
    <name evidence="1" type="ORF">EW145_g1007</name>
</gene>
<evidence type="ECO:0000313" key="2">
    <source>
        <dbReference type="Proteomes" id="UP000308199"/>
    </source>
</evidence>
<dbReference type="EMBL" id="SGPK01000024">
    <property type="protein sequence ID" value="THH10939.1"/>
    <property type="molecule type" value="Genomic_DNA"/>
</dbReference>
<reference evidence="1 2" key="1">
    <citation type="submission" date="2019-02" db="EMBL/GenBank/DDBJ databases">
        <title>Genome sequencing of the rare red list fungi Phellinidium pouzarii.</title>
        <authorList>
            <person name="Buettner E."/>
            <person name="Kellner H."/>
        </authorList>
    </citation>
    <scope>NUCLEOTIDE SEQUENCE [LARGE SCALE GENOMIC DNA]</scope>
    <source>
        <strain evidence="1 2">DSM 108285</strain>
    </source>
</reference>